<feature type="region of interest" description="Disordered" evidence="1">
    <location>
        <begin position="1"/>
        <end position="27"/>
    </location>
</feature>
<dbReference type="Proteomes" id="UP001219219">
    <property type="component" value="Chromosome"/>
</dbReference>
<gene>
    <name evidence="2" type="ORF">PS049_03300</name>
</gene>
<organism evidence="2 3">
    <name type="scientific">Escherichia albertii</name>
    <dbReference type="NCBI Taxonomy" id="208962"/>
    <lineage>
        <taxon>Bacteria</taxon>
        <taxon>Pseudomonadati</taxon>
        <taxon>Pseudomonadota</taxon>
        <taxon>Gammaproteobacteria</taxon>
        <taxon>Enterobacterales</taxon>
        <taxon>Enterobacteriaceae</taxon>
        <taxon>Escherichia</taxon>
    </lineage>
</organism>
<evidence type="ECO:0000313" key="2">
    <source>
        <dbReference type="EMBL" id="WDB29997.1"/>
    </source>
</evidence>
<evidence type="ECO:0000256" key="1">
    <source>
        <dbReference type="SAM" id="MobiDB-lite"/>
    </source>
</evidence>
<evidence type="ECO:0000313" key="3">
    <source>
        <dbReference type="Proteomes" id="UP001219219"/>
    </source>
</evidence>
<accession>A0AAX3MP17</accession>
<dbReference type="EMBL" id="CP117562">
    <property type="protein sequence ID" value="WDB29997.1"/>
    <property type="molecule type" value="Genomic_DNA"/>
</dbReference>
<protein>
    <submittedName>
        <fullName evidence="2">Uncharacterized protein</fullName>
    </submittedName>
</protein>
<dbReference type="AlphaFoldDB" id="A0AAX3MP17"/>
<reference evidence="2" key="1">
    <citation type="submission" date="2023-02" db="EMBL/GenBank/DDBJ databases">
        <title>Escherichia albertii as a potential enteropathogen in the light of epidemiological and genomic studies.</title>
        <authorList>
            <person name="Leszczynska K."/>
            <person name="Swiecicka I."/>
            <person name="Daniluk T."/>
            <person name="Lebensztejn D."/>
            <person name="Chmielewska S."/>
            <person name="Leszczynska D."/>
            <person name="Gawor J."/>
            <person name="Kliber M."/>
        </authorList>
    </citation>
    <scope>NUCLEOTIDE SEQUENCE</scope>
    <source>
        <strain evidence="2">BIA_7</strain>
    </source>
</reference>
<sequence length="45" mass="4765">MKSKGPKGKGSLRVTAPDPKGLKGPELAQIDVYPGELAQIKKQTC</sequence>
<proteinExistence type="predicted"/>
<name>A0AAX3MP17_ESCAL</name>
<dbReference type="RefSeq" id="WP_157999942.1">
    <property type="nucleotide sequence ID" value="NZ_BBVF01000004.1"/>
</dbReference>